<dbReference type="AlphaFoldDB" id="A0A556AWR0"/>
<dbReference type="Proteomes" id="UP000318405">
    <property type="component" value="Unassembled WGS sequence"/>
</dbReference>
<protein>
    <submittedName>
        <fullName evidence="1">Uncharacterized protein</fullName>
    </submittedName>
</protein>
<gene>
    <name evidence="1" type="ORF">FOZ76_06490</name>
</gene>
<reference evidence="1 2" key="1">
    <citation type="submission" date="2019-07" db="EMBL/GenBank/DDBJ databases">
        <title>Qingshengfaniella alkalisoli gen. nov., sp. nov., isolated from saline soil.</title>
        <authorList>
            <person name="Xu L."/>
            <person name="Huang X.-X."/>
            <person name="Sun J.-Q."/>
        </authorList>
    </citation>
    <scope>NUCLEOTIDE SEQUENCE [LARGE SCALE GENOMIC DNA]</scope>
    <source>
        <strain evidence="1 2">DSM 27279</strain>
    </source>
</reference>
<keyword evidence="2" id="KW-1185">Reference proteome</keyword>
<organism evidence="1 2">
    <name type="scientific">Verticiella sediminum</name>
    <dbReference type="NCBI Taxonomy" id="1247510"/>
    <lineage>
        <taxon>Bacteria</taxon>
        <taxon>Pseudomonadati</taxon>
        <taxon>Pseudomonadota</taxon>
        <taxon>Betaproteobacteria</taxon>
        <taxon>Burkholderiales</taxon>
        <taxon>Alcaligenaceae</taxon>
        <taxon>Verticiella</taxon>
    </lineage>
</organism>
<dbReference type="EMBL" id="VLTJ01000010">
    <property type="protein sequence ID" value="TSH97367.1"/>
    <property type="molecule type" value="Genomic_DNA"/>
</dbReference>
<proteinExistence type="predicted"/>
<name>A0A556AWR0_9BURK</name>
<comment type="caution">
    <text evidence="1">The sequence shown here is derived from an EMBL/GenBank/DDBJ whole genome shotgun (WGS) entry which is preliminary data.</text>
</comment>
<evidence type="ECO:0000313" key="1">
    <source>
        <dbReference type="EMBL" id="TSH97367.1"/>
    </source>
</evidence>
<evidence type="ECO:0000313" key="2">
    <source>
        <dbReference type="Proteomes" id="UP000318405"/>
    </source>
</evidence>
<accession>A0A556AWR0</accession>
<sequence length="62" mass="6631">MTLPAIPVTSRVNGQALRIHPASGGASGPPPYFQHMRHLGFQLLLGDFLARSVRGRPCAPPN</sequence>